<reference evidence="2" key="1">
    <citation type="submission" date="2016-11" db="UniProtKB">
        <authorList>
            <consortium name="WormBaseParasite"/>
        </authorList>
    </citation>
    <scope>IDENTIFICATION</scope>
</reference>
<proteinExistence type="predicted"/>
<keyword evidence="1" id="KW-1185">Reference proteome</keyword>
<accession>A0A1I8BWC5</accession>
<evidence type="ECO:0000313" key="2">
    <source>
        <dbReference type="WBParaSite" id="MhA1_Contig70.frz3.gene23"/>
    </source>
</evidence>
<organism evidence="1 2">
    <name type="scientific">Meloidogyne hapla</name>
    <name type="common">Root-knot nematode worm</name>
    <dbReference type="NCBI Taxonomy" id="6305"/>
    <lineage>
        <taxon>Eukaryota</taxon>
        <taxon>Metazoa</taxon>
        <taxon>Ecdysozoa</taxon>
        <taxon>Nematoda</taxon>
        <taxon>Chromadorea</taxon>
        <taxon>Rhabditida</taxon>
        <taxon>Tylenchina</taxon>
        <taxon>Tylenchomorpha</taxon>
        <taxon>Tylenchoidea</taxon>
        <taxon>Meloidogynidae</taxon>
        <taxon>Meloidogyninae</taxon>
        <taxon>Meloidogyne</taxon>
    </lineage>
</organism>
<name>A0A1I8BWC5_MELHA</name>
<protein>
    <submittedName>
        <fullName evidence="2">BED-type domain-containing protein</fullName>
    </submittedName>
</protein>
<dbReference type="WBParaSite" id="MhA1_Contig70.frz3.gene23">
    <property type="protein sequence ID" value="MhA1_Contig70.frz3.gene23"/>
    <property type="gene ID" value="MhA1_Contig70.frz3.gene23"/>
</dbReference>
<sequence>MASNSKYSNYFLFEKNKISCQQTNCDYFYTPKNEYGFPTTSLRKHLERHHPFVFSELVQSEKLEKDKNEDSQKLKQTSLKRMFSFSAGSASQSTSAKQPTIDNAFKAWTSSGEMTEKVDRAVTLSYRGYRG</sequence>
<evidence type="ECO:0000313" key="1">
    <source>
        <dbReference type="Proteomes" id="UP000095281"/>
    </source>
</evidence>
<dbReference type="AlphaFoldDB" id="A0A1I8BWC5"/>
<dbReference type="Proteomes" id="UP000095281">
    <property type="component" value="Unplaced"/>
</dbReference>